<protein>
    <recommendedName>
        <fullName evidence="4">DUF3017 domain-containing protein</fullName>
    </recommendedName>
</protein>
<keyword evidence="1" id="KW-0812">Transmembrane</keyword>
<organism evidence="2 3">
    <name type="scientific">Thermocatellispora tengchongensis</name>
    <dbReference type="NCBI Taxonomy" id="1073253"/>
    <lineage>
        <taxon>Bacteria</taxon>
        <taxon>Bacillati</taxon>
        <taxon>Actinomycetota</taxon>
        <taxon>Actinomycetes</taxon>
        <taxon>Streptosporangiales</taxon>
        <taxon>Streptosporangiaceae</taxon>
        <taxon>Thermocatellispora</taxon>
    </lineage>
</organism>
<name>A0A840PBV1_9ACTN</name>
<sequence>MSERQSAGWGPYLTVLVGAVLGPALVLLGVPPVVGVPVGGAFLLLGAALRLLLPEPRAGLLATRGKTTDAVTLGLLGALLMLGGLILLVPRDWIIG</sequence>
<keyword evidence="3" id="KW-1185">Reference proteome</keyword>
<feature type="transmembrane region" description="Helical" evidence="1">
    <location>
        <begin position="36"/>
        <end position="53"/>
    </location>
</feature>
<evidence type="ECO:0000256" key="1">
    <source>
        <dbReference type="SAM" id="Phobius"/>
    </source>
</evidence>
<evidence type="ECO:0000313" key="3">
    <source>
        <dbReference type="Proteomes" id="UP000578449"/>
    </source>
</evidence>
<reference evidence="2 3" key="1">
    <citation type="submission" date="2020-08" db="EMBL/GenBank/DDBJ databases">
        <title>Genomic Encyclopedia of Type Strains, Phase IV (KMG-IV): sequencing the most valuable type-strain genomes for metagenomic binning, comparative biology and taxonomic classification.</title>
        <authorList>
            <person name="Goeker M."/>
        </authorList>
    </citation>
    <scope>NUCLEOTIDE SEQUENCE [LARGE SCALE GENOMIC DNA]</scope>
    <source>
        <strain evidence="2 3">DSM 45615</strain>
    </source>
</reference>
<proteinExistence type="predicted"/>
<dbReference type="EMBL" id="JACHGN010000009">
    <property type="protein sequence ID" value="MBB5134657.1"/>
    <property type="molecule type" value="Genomic_DNA"/>
</dbReference>
<comment type="caution">
    <text evidence="2">The sequence shown here is derived from an EMBL/GenBank/DDBJ whole genome shotgun (WGS) entry which is preliminary data.</text>
</comment>
<dbReference type="AlphaFoldDB" id="A0A840PBV1"/>
<evidence type="ECO:0000313" key="2">
    <source>
        <dbReference type="EMBL" id="MBB5134657.1"/>
    </source>
</evidence>
<feature type="transmembrane region" description="Helical" evidence="1">
    <location>
        <begin position="12"/>
        <end position="30"/>
    </location>
</feature>
<dbReference type="RefSeq" id="WP_221336553.1">
    <property type="nucleotide sequence ID" value="NZ_BAABIX010000004.1"/>
</dbReference>
<dbReference type="Proteomes" id="UP000578449">
    <property type="component" value="Unassembled WGS sequence"/>
</dbReference>
<keyword evidence="1" id="KW-1133">Transmembrane helix</keyword>
<dbReference type="InterPro" id="IPR021385">
    <property type="entry name" value="DUF3017"/>
</dbReference>
<feature type="transmembrane region" description="Helical" evidence="1">
    <location>
        <begin position="73"/>
        <end position="90"/>
    </location>
</feature>
<accession>A0A840PBV1</accession>
<evidence type="ECO:0008006" key="4">
    <source>
        <dbReference type="Google" id="ProtNLM"/>
    </source>
</evidence>
<keyword evidence="1" id="KW-0472">Membrane</keyword>
<gene>
    <name evidence="2" type="ORF">HNP84_004391</name>
</gene>
<dbReference type="Pfam" id="PF11222">
    <property type="entry name" value="DUF3017"/>
    <property type="match status" value="1"/>
</dbReference>